<dbReference type="CDD" id="cd00144">
    <property type="entry name" value="MPP_PPP_family"/>
    <property type="match status" value="1"/>
</dbReference>
<comment type="caution">
    <text evidence="2">The sequence shown here is derived from an EMBL/GenBank/DDBJ whole genome shotgun (WGS) entry which is preliminary data.</text>
</comment>
<dbReference type="PATRIC" id="fig|429727.3.peg.1679"/>
<protein>
    <recommendedName>
        <fullName evidence="1">Calcineurin-like phosphoesterase domain-containing protein</fullName>
    </recommendedName>
</protein>
<feature type="domain" description="Calcineurin-like phosphoesterase" evidence="1">
    <location>
        <begin position="35"/>
        <end position="222"/>
    </location>
</feature>
<keyword evidence="3" id="KW-1185">Reference proteome</keyword>
<sequence length="272" mass="29154">MFEALRNLFGGKGESAAPQATRPRLSAEAWPDALYAVGDIHGCLDPLRALEEQIFADAAEQGGEAWIVYLGDFVDRGPESAGVLDRLTARAPKNVRRICLTGNHETMMLDYLANPRADADWLQFGGMETLFSYGLSQAVITGPAKACRAALASHIPDEHVAFLEGLALSMSVPGAVFVHAGLRSGVPLDQQVEKDLLWIRTEFFNAEPEPGRLVVHGHTPGEAPIVAPGRICIDTGVFATGRLTGVRLFPDGEPRFFTGTSAASNQQGSFAP</sequence>
<evidence type="ECO:0000259" key="1">
    <source>
        <dbReference type="Pfam" id="PF00149"/>
    </source>
</evidence>
<dbReference type="InterPro" id="IPR029052">
    <property type="entry name" value="Metallo-depent_PP-like"/>
</dbReference>
<dbReference type="InterPro" id="IPR050126">
    <property type="entry name" value="Ap4A_hydrolase"/>
</dbReference>
<name>A0A0F5FLT1_9HYPH</name>
<dbReference type="PANTHER" id="PTHR42850:SF4">
    <property type="entry name" value="ZINC-DEPENDENT ENDOPOLYPHOSPHATASE"/>
    <property type="match status" value="1"/>
</dbReference>
<gene>
    <name evidence="2" type="ORF">VE26_08125</name>
</gene>
<dbReference type="SUPFAM" id="SSF56300">
    <property type="entry name" value="Metallo-dependent phosphatases"/>
    <property type="match status" value="1"/>
</dbReference>
<dbReference type="EMBL" id="JZEY01000054">
    <property type="protein sequence ID" value="KKB09806.1"/>
    <property type="molecule type" value="Genomic_DNA"/>
</dbReference>
<dbReference type="Gene3D" id="3.60.21.10">
    <property type="match status" value="1"/>
</dbReference>
<dbReference type="GO" id="GO:0005737">
    <property type="term" value="C:cytoplasm"/>
    <property type="evidence" value="ECO:0007669"/>
    <property type="project" value="TreeGrafter"/>
</dbReference>
<accession>A0A0F5FLT1</accession>
<evidence type="ECO:0000313" key="3">
    <source>
        <dbReference type="Proteomes" id="UP000033649"/>
    </source>
</evidence>
<evidence type="ECO:0000313" key="2">
    <source>
        <dbReference type="EMBL" id="KKB09806.1"/>
    </source>
</evidence>
<dbReference type="GO" id="GO:0110154">
    <property type="term" value="P:RNA decapping"/>
    <property type="evidence" value="ECO:0007669"/>
    <property type="project" value="TreeGrafter"/>
</dbReference>
<organism evidence="2 3">
    <name type="scientific">Devosia chinhatensis</name>
    <dbReference type="NCBI Taxonomy" id="429727"/>
    <lineage>
        <taxon>Bacteria</taxon>
        <taxon>Pseudomonadati</taxon>
        <taxon>Pseudomonadota</taxon>
        <taxon>Alphaproteobacteria</taxon>
        <taxon>Hyphomicrobiales</taxon>
        <taxon>Devosiaceae</taxon>
        <taxon>Devosia</taxon>
    </lineage>
</organism>
<proteinExistence type="predicted"/>
<dbReference type="GO" id="GO:0008803">
    <property type="term" value="F:bis(5'-nucleosyl)-tetraphosphatase (symmetrical) activity"/>
    <property type="evidence" value="ECO:0007669"/>
    <property type="project" value="TreeGrafter"/>
</dbReference>
<dbReference type="PANTHER" id="PTHR42850">
    <property type="entry name" value="METALLOPHOSPHOESTERASE"/>
    <property type="match status" value="1"/>
</dbReference>
<dbReference type="Proteomes" id="UP000033649">
    <property type="component" value="Unassembled WGS sequence"/>
</dbReference>
<dbReference type="AlphaFoldDB" id="A0A0F5FLT1"/>
<reference evidence="2 3" key="1">
    <citation type="submission" date="2015-03" db="EMBL/GenBank/DDBJ databases">
        <authorList>
            <person name="Hassan Y."/>
            <person name="Lepp D."/>
            <person name="Li X.-Z."/>
            <person name="Zhou T."/>
        </authorList>
    </citation>
    <scope>NUCLEOTIDE SEQUENCE [LARGE SCALE GENOMIC DNA]</scope>
    <source>
        <strain evidence="2 3">IPL18</strain>
    </source>
</reference>
<dbReference type="InterPro" id="IPR004843">
    <property type="entry name" value="Calcineurin-like_PHP"/>
</dbReference>
<dbReference type="STRING" id="429727.VE26_08125"/>
<dbReference type="Pfam" id="PF00149">
    <property type="entry name" value="Metallophos"/>
    <property type="match status" value="1"/>
</dbReference>
<dbReference type="GO" id="GO:0016791">
    <property type="term" value="F:phosphatase activity"/>
    <property type="evidence" value="ECO:0007669"/>
    <property type="project" value="TreeGrafter"/>
</dbReference>